<evidence type="ECO:0000313" key="2">
    <source>
        <dbReference type="Proteomes" id="UP000027093"/>
    </source>
</evidence>
<sequence>MHIDKESNNLEEAEVLGVQKDDYVIYGSAVEQHKKGEGN</sequence>
<dbReference type="KEGG" id="nvn:NVIE_024990"/>
<gene>
    <name evidence="1" type="ORF">NVIE_024990</name>
</gene>
<protein>
    <submittedName>
        <fullName evidence="1">Uncharacterized protein</fullName>
    </submittedName>
</protein>
<accession>A0A060HTH6</accession>
<organism evidence="1 2">
    <name type="scientific">Nitrososphaera viennensis EN76</name>
    <dbReference type="NCBI Taxonomy" id="926571"/>
    <lineage>
        <taxon>Archaea</taxon>
        <taxon>Nitrososphaerota</taxon>
        <taxon>Nitrososphaeria</taxon>
        <taxon>Nitrososphaerales</taxon>
        <taxon>Nitrososphaeraceae</taxon>
        <taxon>Nitrososphaera</taxon>
    </lineage>
</organism>
<evidence type="ECO:0000313" key="1">
    <source>
        <dbReference type="EMBL" id="AIC16766.1"/>
    </source>
</evidence>
<name>A0A060HTH6_9ARCH</name>
<dbReference type="Proteomes" id="UP000027093">
    <property type="component" value="Chromosome"/>
</dbReference>
<dbReference type="HOGENOM" id="CLU_3302867_0_0_2"/>
<proteinExistence type="predicted"/>
<reference evidence="1 2" key="1">
    <citation type="journal article" date="2014" name="Int. J. Syst. Evol. Microbiol.">
        <title>Nitrososphaera viennensis gen. nov., sp. nov., an aerobic and mesophilic, ammonia-oxidizing archaeon from soil and a member of the archaeal phylum Thaumarchaeota.</title>
        <authorList>
            <person name="Stieglmeier M."/>
            <person name="Klingl A."/>
            <person name="Alves R.J."/>
            <person name="Rittmann S.K."/>
            <person name="Melcher M."/>
            <person name="Leisch N."/>
            <person name="Schleper C."/>
        </authorList>
    </citation>
    <scope>NUCLEOTIDE SEQUENCE [LARGE SCALE GENOMIC DNA]</scope>
    <source>
        <strain evidence="1">EN76</strain>
    </source>
</reference>
<dbReference type="AlphaFoldDB" id="A0A060HTH6"/>
<dbReference type="EMBL" id="CP007536">
    <property type="protein sequence ID" value="AIC16766.1"/>
    <property type="molecule type" value="Genomic_DNA"/>
</dbReference>
<keyword evidence="2" id="KW-1185">Reference proteome</keyword>